<dbReference type="KEGG" id="adin:H7849_15155"/>
<evidence type="ECO:0000313" key="4">
    <source>
        <dbReference type="EMBL" id="QNI30485.1"/>
    </source>
</evidence>
<protein>
    <recommendedName>
        <fullName evidence="2">Universal stress protein</fullName>
    </recommendedName>
</protein>
<dbReference type="Pfam" id="PF00582">
    <property type="entry name" value="Usp"/>
    <property type="match status" value="1"/>
</dbReference>
<comment type="similarity">
    <text evidence="1 2">Belongs to the universal stress protein A family.</text>
</comment>
<evidence type="ECO:0000256" key="1">
    <source>
        <dbReference type="ARBA" id="ARBA00008791"/>
    </source>
</evidence>
<dbReference type="Gene3D" id="3.40.50.620">
    <property type="entry name" value="HUPs"/>
    <property type="match status" value="1"/>
</dbReference>
<dbReference type="RefSeq" id="WP_186740411.1">
    <property type="nucleotide sequence ID" value="NZ_CP060394.1"/>
</dbReference>
<proteinExistence type="inferred from homology"/>
<evidence type="ECO:0000256" key="2">
    <source>
        <dbReference type="PIRNR" id="PIRNR006276"/>
    </source>
</evidence>
<evidence type="ECO:0000259" key="3">
    <source>
        <dbReference type="Pfam" id="PF00582"/>
    </source>
</evidence>
<organism evidence="4 5">
    <name type="scientific">Alloacidobacterium dinghuense</name>
    <dbReference type="NCBI Taxonomy" id="2763107"/>
    <lineage>
        <taxon>Bacteria</taxon>
        <taxon>Pseudomonadati</taxon>
        <taxon>Acidobacteriota</taxon>
        <taxon>Terriglobia</taxon>
        <taxon>Terriglobales</taxon>
        <taxon>Acidobacteriaceae</taxon>
        <taxon>Alloacidobacterium</taxon>
    </lineage>
</organism>
<dbReference type="PANTHER" id="PTHR46268:SF15">
    <property type="entry name" value="UNIVERSAL STRESS PROTEIN HP_0031"/>
    <property type="match status" value="1"/>
</dbReference>
<feature type="domain" description="UspA" evidence="3">
    <location>
        <begin position="1"/>
        <end position="144"/>
    </location>
</feature>
<dbReference type="InterPro" id="IPR006015">
    <property type="entry name" value="Universal_stress_UspA"/>
</dbReference>
<dbReference type="EMBL" id="CP060394">
    <property type="protein sequence ID" value="QNI30485.1"/>
    <property type="molecule type" value="Genomic_DNA"/>
</dbReference>
<dbReference type="Proteomes" id="UP000515312">
    <property type="component" value="Chromosome"/>
</dbReference>
<dbReference type="InterPro" id="IPR006016">
    <property type="entry name" value="UspA"/>
</dbReference>
<dbReference type="PIRSF" id="PIRSF006276">
    <property type="entry name" value="UspA"/>
    <property type="match status" value="1"/>
</dbReference>
<dbReference type="InterPro" id="IPR014729">
    <property type="entry name" value="Rossmann-like_a/b/a_fold"/>
</dbReference>
<gene>
    <name evidence="4" type="ORF">H7849_15155</name>
</gene>
<keyword evidence="2" id="KW-0963">Cytoplasm</keyword>
<sequence length="145" mass="15813">MYSHILIGLNQSAAAHRALRQAIRLAATFHATLTAVAVTPSLPLYAAYATVLGPEARQIMEEDQQASFAQLLEMARREARQHDIEIETVLSSGPVTDSLFEAVRVKHIDLLVLGIHLDHGLAGWLSSNTTHELAERATCDVLGVH</sequence>
<evidence type="ECO:0000313" key="5">
    <source>
        <dbReference type="Proteomes" id="UP000515312"/>
    </source>
</evidence>
<name>A0A7G8BD65_9BACT</name>
<dbReference type="GO" id="GO:0005737">
    <property type="term" value="C:cytoplasm"/>
    <property type="evidence" value="ECO:0007669"/>
    <property type="project" value="UniProtKB-SubCell"/>
</dbReference>
<dbReference type="SUPFAM" id="SSF52402">
    <property type="entry name" value="Adenine nucleotide alpha hydrolases-like"/>
    <property type="match status" value="1"/>
</dbReference>
<dbReference type="CDD" id="cd00293">
    <property type="entry name" value="USP-like"/>
    <property type="match status" value="1"/>
</dbReference>
<accession>A0A7G8BD65</accession>
<comment type="subcellular location">
    <subcellularLocation>
        <location evidence="2">Cytoplasm</location>
    </subcellularLocation>
</comment>
<dbReference type="AlphaFoldDB" id="A0A7G8BD65"/>
<dbReference type="PANTHER" id="PTHR46268">
    <property type="entry name" value="STRESS RESPONSE PROTEIN NHAX"/>
    <property type="match status" value="1"/>
</dbReference>
<reference evidence="4 5" key="1">
    <citation type="submission" date="2020-08" db="EMBL/GenBank/DDBJ databases">
        <title>Edaphobacter telluris sp. nov. and Acidobacterium dinghuensis sp. nov., two acidobacteria isolated from forest soil.</title>
        <authorList>
            <person name="Fu J."/>
            <person name="Qiu L."/>
        </authorList>
    </citation>
    <scope>NUCLEOTIDE SEQUENCE [LARGE SCALE GENOMIC DNA]</scope>
    <source>
        <strain evidence="4">4Y35</strain>
    </source>
</reference>
<keyword evidence="5" id="KW-1185">Reference proteome</keyword>